<dbReference type="PANTHER" id="PTHR32361">
    <property type="entry name" value="FERRIC/CUPRIC REDUCTASE TRANSMEMBRANE COMPONENT"/>
    <property type="match status" value="1"/>
</dbReference>
<keyword evidence="13" id="KW-1185">Reference proteome</keyword>
<dbReference type="SUPFAM" id="SSF52343">
    <property type="entry name" value="Ferredoxin reductase-like, C-terminal NADP-linked domain"/>
    <property type="match status" value="1"/>
</dbReference>
<feature type="transmembrane region" description="Helical" evidence="10">
    <location>
        <begin position="311"/>
        <end position="331"/>
    </location>
</feature>
<reference evidence="12" key="1">
    <citation type="journal article" date="2023" name="Mol. Plant Microbe Interact.">
        <title>Elucidating the Obligate Nature and Biological Capacity of an Invasive Fungal Corn Pathogen.</title>
        <authorList>
            <person name="MacCready J.S."/>
            <person name="Roggenkamp E.M."/>
            <person name="Gdanetz K."/>
            <person name="Chilvers M.I."/>
        </authorList>
    </citation>
    <scope>NUCLEOTIDE SEQUENCE</scope>
    <source>
        <strain evidence="12">PM02</strain>
    </source>
</reference>
<proteinExistence type="inferred from homology"/>
<dbReference type="InterPro" id="IPR013130">
    <property type="entry name" value="Fe3_Rdtase_TM_dom"/>
</dbReference>
<dbReference type="InterPro" id="IPR013121">
    <property type="entry name" value="Fe_red_NAD-bd_6"/>
</dbReference>
<sequence length="677" mass="71502">MSWISPPVPAAPWFEALPLDDARCNNCSCDAFLRALQLSQSTTRWKAQFRYGWYTTWAYCAVLSLFVLAHACRSLPGLGPPRRGGVEVEAQQGSRPTRLDRVLARLRRVVYYRPRPAETAHPLLRRLALAVPSTGTLVLFCLLLAATLALALAPRPYYRPKRTMGSPPLAIRAGLIAFALYPLTLGLAGRPNLITRLTGLGPEKLNGLHRLTGYLVLLLGLLHAVPCLLVQPLRPDDGPVPPGPRYFARGAPGAFEATGVPALLALLALAGAAVSPLRRRAYECFKRAHAPLAALLLGLSFWHAANVMDSWAYLYAAAAVWALSLGARLGAGLRAGRTPAAVAWPATVEPAAGGMVRVCVAVGGQRRWEAGQYFYLGFPGVPWAGQHPFTACNRPGLTYEPKVIAGDGPAGTMPRVGGPGQVTTPLKFLIRPRAGVTGRIGALVAAGTDTLDVCVDGPYGTVIRPSVAQRFDNVVLVAGGGGISCMLAWLEHLAGAIVPAKTSTTEEAAAAQPVVVRRITLVWVVRSVRSVSWAEDDLTRVRASLAGTACHMRYEIFVTQGAAESRASSSSSSSSSSGRESLDADGEKSCKSSGACTPASSAAACVVHGAHIGLRPDLGALIPSLVQAGDEGGRTMVLGCGPPALKADLSNAVAAAQSMVLDGRAREIRLHTETFDW</sequence>
<dbReference type="InterPro" id="IPR051410">
    <property type="entry name" value="Ferric/Cupric_Reductase"/>
</dbReference>
<name>A0AAD9I966_9PEZI</name>
<keyword evidence="7" id="KW-0406">Ion transport</keyword>
<comment type="subcellular location">
    <subcellularLocation>
        <location evidence="1">Membrane</location>
        <topology evidence="1">Multi-pass membrane protein</topology>
    </subcellularLocation>
</comment>
<organism evidence="12 13">
    <name type="scientific">Phyllachora maydis</name>
    <dbReference type="NCBI Taxonomy" id="1825666"/>
    <lineage>
        <taxon>Eukaryota</taxon>
        <taxon>Fungi</taxon>
        <taxon>Dikarya</taxon>
        <taxon>Ascomycota</taxon>
        <taxon>Pezizomycotina</taxon>
        <taxon>Sordariomycetes</taxon>
        <taxon>Sordariomycetidae</taxon>
        <taxon>Phyllachorales</taxon>
        <taxon>Phyllachoraceae</taxon>
        <taxon>Phyllachora</taxon>
    </lineage>
</organism>
<evidence type="ECO:0000256" key="4">
    <source>
        <dbReference type="ARBA" id="ARBA00022692"/>
    </source>
</evidence>
<dbReference type="SFLD" id="SFLDG01168">
    <property type="entry name" value="Ferric_reductase_subgroup_(FRE"/>
    <property type="match status" value="1"/>
</dbReference>
<evidence type="ECO:0000256" key="9">
    <source>
        <dbReference type="SAM" id="MobiDB-lite"/>
    </source>
</evidence>
<comment type="similarity">
    <text evidence="2">Belongs to the ferric reductase (FRE) family.</text>
</comment>
<evidence type="ECO:0000256" key="3">
    <source>
        <dbReference type="ARBA" id="ARBA00022448"/>
    </source>
</evidence>
<dbReference type="Pfam" id="PF01794">
    <property type="entry name" value="Ferric_reduct"/>
    <property type="match status" value="1"/>
</dbReference>
<dbReference type="GO" id="GO:0006879">
    <property type="term" value="P:intracellular iron ion homeostasis"/>
    <property type="evidence" value="ECO:0007669"/>
    <property type="project" value="TreeGrafter"/>
</dbReference>
<dbReference type="EMBL" id="JAQQPM010000006">
    <property type="protein sequence ID" value="KAK2073198.1"/>
    <property type="molecule type" value="Genomic_DNA"/>
</dbReference>
<feature type="compositionally biased region" description="Low complexity" evidence="9">
    <location>
        <begin position="567"/>
        <end position="579"/>
    </location>
</feature>
<dbReference type="SFLD" id="SFLDS00052">
    <property type="entry name" value="Ferric_Reductase_Domain"/>
    <property type="match status" value="1"/>
</dbReference>
<dbReference type="Pfam" id="PF08030">
    <property type="entry name" value="NAD_binding_6"/>
    <property type="match status" value="1"/>
</dbReference>
<dbReference type="AlphaFoldDB" id="A0AAD9I966"/>
<dbReference type="GO" id="GO:0000293">
    <property type="term" value="F:ferric-chelate reductase activity"/>
    <property type="evidence" value="ECO:0007669"/>
    <property type="project" value="UniProtKB-ARBA"/>
</dbReference>
<evidence type="ECO:0000256" key="2">
    <source>
        <dbReference type="ARBA" id="ARBA00006278"/>
    </source>
</evidence>
<dbReference type="Proteomes" id="UP001217918">
    <property type="component" value="Unassembled WGS sequence"/>
</dbReference>
<evidence type="ECO:0000256" key="6">
    <source>
        <dbReference type="ARBA" id="ARBA00023002"/>
    </source>
</evidence>
<keyword evidence="6" id="KW-0560">Oxidoreductase</keyword>
<feature type="transmembrane region" description="Helical" evidence="10">
    <location>
        <begin position="211"/>
        <end position="233"/>
    </location>
</feature>
<keyword evidence="4 10" id="KW-0812">Transmembrane</keyword>
<keyword evidence="3" id="KW-0813">Transport</keyword>
<feature type="transmembrane region" description="Helical" evidence="10">
    <location>
        <begin position="288"/>
        <end position="305"/>
    </location>
</feature>
<feature type="transmembrane region" description="Helical" evidence="10">
    <location>
        <begin position="169"/>
        <end position="190"/>
    </location>
</feature>
<feature type="transmembrane region" description="Helical" evidence="10">
    <location>
        <begin position="51"/>
        <end position="72"/>
    </location>
</feature>
<evidence type="ECO:0000313" key="13">
    <source>
        <dbReference type="Proteomes" id="UP001217918"/>
    </source>
</evidence>
<evidence type="ECO:0000256" key="5">
    <source>
        <dbReference type="ARBA" id="ARBA00022989"/>
    </source>
</evidence>
<dbReference type="CDD" id="cd06186">
    <property type="entry name" value="NOX_Duox_like_FAD_NADP"/>
    <property type="match status" value="1"/>
</dbReference>
<dbReference type="PROSITE" id="PS51384">
    <property type="entry name" value="FAD_FR"/>
    <property type="match status" value="1"/>
</dbReference>
<dbReference type="Gene3D" id="3.40.50.80">
    <property type="entry name" value="Nucleotide-binding domain of ferredoxin-NADP reductase (FNR) module"/>
    <property type="match status" value="1"/>
</dbReference>
<evidence type="ECO:0000256" key="1">
    <source>
        <dbReference type="ARBA" id="ARBA00004141"/>
    </source>
</evidence>
<feature type="transmembrane region" description="Helical" evidence="10">
    <location>
        <begin position="253"/>
        <end position="276"/>
    </location>
</feature>
<dbReference type="GO" id="GO:0005886">
    <property type="term" value="C:plasma membrane"/>
    <property type="evidence" value="ECO:0007669"/>
    <property type="project" value="TreeGrafter"/>
</dbReference>
<feature type="region of interest" description="Disordered" evidence="9">
    <location>
        <begin position="567"/>
        <end position="590"/>
    </location>
</feature>
<dbReference type="InterPro" id="IPR017927">
    <property type="entry name" value="FAD-bd_FR_type"/>
</dbReference>
<dbReference type="PANTHER" id="PTHR32361:SF23">
    <property type="entry name" value="FERRIC-CHELATE REDUCTASE"/>
    <property type="match status" value="1"/>
</dbReference>
<evidence type="ECO:0000256" key="10">
    <source>
        <dbReference type="SAM" id="Phobius"/>
    </source>
</evidence>
<feature type="transmembrane region" description="Helical" evidence="10">
    <location>
        <begin position="127"/>
        <end position="149"/>
    </location>
</feature>
<evidence type="ECO:0000259" key="11">
    <source>
        <dbReference type="PROSITE" id="PS51384"/>
    </source>
</evidence>
<feature type="compositionally biased region" description="Basic and acidic residues" evidence="9">
    <location>
        <begin position="580"/>
        <end position="590"/>
    </location>
</feature>
<dbReference type="GO" id="GO:0015677">
    <property type="term" value="P:copper ion import"/>
    <property type="evidence" value="ECO:0007669"/>
    <property type="project" value="TreeGrafter"/>
</dbReference>
<gene>
    <name evidence="12" type="ORF">P8C59_007496</name>
</gene>
<evidence type="ECO:0000256" key="7">
    <source>
        <dbReference type="ARBA" id="ARBA00023065"/>
    </source>
</evidence>
<protein>
    <recommendedName>
        <fullName evidence="11">FAD-binding FR-type domain-containing protein</fullName>
    </recommendedName>
</protein>
<feature type="domain" description="FAD-binding FR-type" evidence="11">
    <location>
        <begin position="335"/>
        <end position="465"/>
    </location>
</feature>
<keyword evidence="5 10" id="KW-1133">Transmembrane helix</keyword>
<accession>A0AAD9I966</accession>
<keyword evidence="8 10" id="KW-0472">Membrane</keyword>
<dbReference type="InterPro" id="IPR039261">
    <property type="entry name" value="FNR_nucleotide-bd"/>
</dbReference>
<evidence type="ECO:0000313" key="12">
    <source>
        <dbReference type="EMBL" id="KAK2073198.1"/>
    </source>
</evidence>
<evidence type="ECO:0000256" key="8">
    <source>
        <dbReference type="ARBA" id="ARBA00023136"/>
    </source>
</evidence>
<dbReference type="GO" id="GO:0006826">
    <property type="term" value="P:iron ion transport"/>
    <property type="evidence" value="ECO:0007669"/>
    <property type="project" value="TreeGrafter"/>
</dbReference>
<comment type="caution">
    <text evidence="12">The sequence shown here is derived from an EMBL/GenBank/DDBJ whole genome shotgun (WGS) entry which is preliminary data.</text>
</comment>